<feature type="compositionally biased region" description="Low complexity" evidence="1">
    <location>
        <begin position="33"/>
        <end position="46"/>
    </location>
</feature>
<sequence length="662" mass="74327">MSLPKNRGDGSASQNRWDWKVTADVEVMGVKLSKSASRSGRISGRNGRTRPPRHTGSPGGSEFPTSSTSQLSGALNSATHSWSNHDALASYYLPPPRRYAETSSLAPPSVSHTAEGSLTIAPSTSSASYLDSGTAYSASIDMPSVEEHAKGGVAHKIVAGSTQHQREYAFDVKDPHSLCFIGPPVPPREKPHRNLRSKVAIWQTRSTFSCKDRDVRKQLRDLQELTNQAALYTPQAIELYCEPRGDTVVAVLPRRGDNTALIEHAELLEDLYSRLNQIFLSRASSVIKQEYARTLDLITNATWTLREHLGHHIQTRHTSYSRARSCLLYILNQHLEYYNGLARELSTVNFRKILSPAVLVARTEEESGPFETVASHISRIYQHLEHQRDVVAHINHADPEAQRLRADLLSKIDKSLQETVGIWEVLLNMKRRAVLQDVREKLTEAERGLGLLLLSLEREQHEDCELKRPIVVPSSFGSNRSGEDDDEALVDCKLQSIGVANDAHVTRLRNLLYSLVPTIWPTLQYPIQKDSELSDRIHAFLYGVRSCALKRFQFDLCLIGDMGGSKRHPMFTLRTLEELFERFIKLFQPAHAEAGDIYDVNSNFKISKDWGKLLGEYECILGKFMDLAHQISGGHESPELEHQRAHFLASVEKANQVSDLDH</sequence>
<reference evidence="2" key="1">
    <citation type="journal article" date="2021" name="New Phytol.">
        <title>Evolutionary innovations through gain and loss of genes in the ectomycorrhizal Boletales.</title>
        <authorList>
            <person name="Wu G."/>
            <person name="Miyauchi S."/>
            <person name="Morin E."/>
            <person name="Kuo A."/>
            <person name="Drula E."/>
            <person name="Varga T."/>
            <person name="Kohler A."/>
            <person name="Feng B."/>
            <person name="Cao Y."/>
            <person name="Lipzen A."/>
            <person name="Daum C."/>
            <person name="Hundley H."/>
            <person name="Pangilinan J."/>
            <person name="Johnson J."/>
            <person name="Barry K."/>
            <person name="LaButti K."/>
            <person name="Ng V."/>
            <person name="Ahrendt S."/>
            <person name="Min B."/>
            <person name="Choi I.G."/>
            <person name="Park H."/>
            <person name="Plett J.M."/>
            <person name="Magnuson J."/>
            <person name="Spatafora J.W."/>
            <person name="Nagy L.G."/>
            <person name="Henrissat B."/>
            <person name="Grigoriev I.V."/>
            <person name="Yang Z.L."/>
            <person name="Xu J."/>
            <person name="Martin F.M."/>
        </authorList>
    </citation>
    <scope>NUCLEOTIDE SEQUENCE</scope>
    <source>
        <strain evidence="2">KKN 215</strain>
    </source>
</reference>
<feature type="compositionally biased region" description="Polar residues" evidence="1">
    <location>
        <begin position="63"/>
        <end position="78"/>
    </location>
</feature>
<dbReference type="AlphaFoldDB" id="A0A8K0UEC0"/>
<dbReference type="EMBL" id="JAEVFJ010000066">
    <property type="protein sequence ID" value="KAH8077090.1"/>
    <property type="molecule type" value="Genomic_DNA"/>
</dbReference>
<evidence type="ECO:0000313" key="2">
    <source>
        <dbReference type="EMBL" id="KAH8077090.1"/>
    </source>
</evidence>
<evidence type="ECO:0000313" key="3">
    <source>
        <dbReference type="Proteomes" id="UP000813824"/>
    </source>
</evidence>
<dbReference type="Proteomes" id="UP000813824">
    <property type="component" value="Unassembled WGS sequence"/>
</dbReference>
<protein>
    <submittedName>
        <fullName evidence="2">Uncharacterized protein</fullName>
    </submittedName>
</protein>
<feature type="region of interest" description="Disordered" evidence="1">
    <location>
        <begin position="1"/>
        <end position="20"/>
    </location>
</feature>
<feature type="region of interest" description="Disordered" evidence="1">
    <location>
        <begin position="30"/>
        <end position="78"/>
    </location>
</feature>
<accession>A0A8K0UEC0</accession>
<name>A0A8K0UEC0_9AGAR</name>
<organism evidence="2 3">
    <name type="scientific">Cristinia sonorae</name>
    <dbReference type="NCBI Taxonomy" id="1940300"/>
    <lineage>
        <taxon>Eukaryota</taxon>
        <taxon>Fungi</taxon>
        <taxon>Dikarya</taxon>
        <taxon>Basidiomycota</taxon>
        <taxon>Agaricomycotina</taxon>
        <taxon>Agaricomycetes</taxon>
        <taxon>Agaricomycetidae</taxon>
        <taxon>Agaricales</taxon>
        <taxon>Pleurotineae</taxon>
        <taxon>Stephanosporaceae</taxon>
        <taxon>Cristinia</taxon>
    </lineage>
</organism>
<proteinExistence type="predicted"/>
<comment type="caution">
    <text evidence="2">The sequence shown here is derived from an EMBL/GenBank/DDBJ whole genome shotgun (WGS) entry which is preliminary data.</text>
</comment>
<evidence type="ECO:0000256" key="1">
    <source>
        <dbReference type="SAM" id="MobiDB-lite"/>
    </source>
</evidence>
<keyword evidence="3" id="KW-1185">Reference proteome</keyword>
<gene>
    <name evidence="2" type="ORF">BXZ70DRAFT_1054048</name>
</gene>